<dbReference type="EMBL" id="CP011853">
    <property type="protein sequence ID" value="ALG83566.1"/>
    <property type="molecule type" value="Genomic_DNA"/>
</dbReference>
<feature type="chain" id="PRO_5006037791" evidence="1">
    <location>
        <begin position="23"/>
        <end position="139"/>
    </location>
</feature>
<name>A0A0N9MZI8_9ACTN</name>
<gene>
    <name evidence="2" type="ORF">ACH46_02385</name>
</gene>
<dbReference type="STRING" id="1136941.ACH46_02385"/>
<feature type="signal peptide" evidence="1">
    <location>
        <begin position="1"/>
        <end position="22"/>
    </location>
</feature>
<sequence length="139" mass="14147">MTRIRTVLTAVLIILCAGVVLAACGSDDEPASDGVALPGDFPSQVQLVDGAVLTASGSSPKWQVTVQARASDGDPLTAAVTKLTDAGFEESSRVDEAAAKSVLLSKDQDGGKQLWVNVGLSADASASRSTVIYQVSVVG</sequence>
<evidence type="ECO:0000313" key="3">
    <source>
        <dbReference type="Proteomes" id="UP000063789"/>
    </source>
</evidence>
<dbReference type="OrthoDB" id="4773813at2"/>
<dbReference type="Proteomes" id="UP000063789">
    <property type="component" value="Chromosome"/>
</dbReference>
<evidence type="ECO:0000256" key="1">
    <source>
        <dbReference type="SAM" id="SignalP"/>
    </source>
</evidence>
<keyword evidence="3" id="KW-1185">Reference proteome</keyword>
<reference evidence="3" key="1">
    <citation type="submission" date="2015-06" db="EMBL/GenBank/DDBJ databases">
        <title>Complete genome sequence and metabolic analysis of phthalate degradation pathway in Gordonia sp. QH-11.</title>
        <authorList>
            <person name="Jin D."/>
            <person name="Kong X."/>
            <person name="Bai Z."/>
        </authorList>
    </citation>
    <scope>NUCLEOTIDE SEQUENCE [LARGE SCALE GENOMIC DNA]</scope>
    <source>
        <strain evidence="3">QH-11</strain>
    </source>
</reference>
<dbReference type="PATRIC" id="fig|1136941.3.peg.477"/>
<dbReference type="KEGG" id="goq:ACH46_02385"/>
<dbReference type="AlphaFoldDB" id="A0A0N9MZI8"/>
<accession>A0A0N9MZI8</accession>
<keyword evidence="1" id="KW-0732">Signal</keyword>
<dbReference type="RefSeq" id="WP_062391520.1">
    <property type="nucleotide sequence ID" value="NZ_CP011853.1"/>
</dbReference>
<evidence type="ECO:0000313" key="2">
    <source>
        <dbReference type="EMBL" id="ALG83566.1"/>
    </source>
</evidence>
<dbReference type="PROSITE" id="PS51257">
    <property type="entry name" value="PROKAR_LIPOPROTEIN"/>
    <property type="match status" value="1"/>
</dbReference>
<reference evidence="2 3" key="2">
    <citation type="journal article" date="2017" name="Int. J. Syst. Evol. Microbiol.">
        <title>Gordonia phthalatica sp. nov., a di-n-butyl phthalate-degrading bacterium isolated from activated sludge.</title>
        <authorList>
            <person name="Jin D."/>
            <person name="Kong X."/>
            <person name="Jia M."/>
            <person name="Yu X."/>
            <person name="Wang X."/>
            <person name="Zhuang X."/>
            <person name="Deng Y."/>
            <person name="Bai Z."/>
        </authorList>
    </citation>
    <scope>NUCLEOTIDE SEQUENCE [LARGE SCALE GENOMIC DNA]</scope>
    <source>
        <strain evidence="2 3">QH-11</strain>
    </source>
</reference>
<proteinExistence type="predicted"/>
<organism evidence="2 3">
    <name type="scientific">Gordonia phthalatica</name>
    <dbReference type="NCBI Taxonomy" id="1136941"/>
    <lineage>
        <taxon>Bacteria</taxon>
        <taxon>Bacillati</taxon>
        <taxon>Actinomycetota</taxon>
        <taxon>Actinomycetes</taxon>
        <taxon>Mycobacteriales</taxon>
        <taxon>Gordoniaceae</taxon>
        <taxon>Gordonia</taxon>
    </lineage>
</organism>
<protein>
    <submittedName>
        <fullName evidence="2">Uncharacterized protein</fullName>
    </submittedName>
</protein>